<dbReference type="VEuPathDB" id="FungiDB:P170DRAFT_361254"/>
<name>A0A2I2G6H9_9EURO</name>
<comment type="caution">
    <text evidence="2">The sequence shown here is derived from an EMBL/GenBank/DDBJ whole genome shotgun (WGS) entry which is preliminary data.</text>
</comment>
<dbReference type="GO" id="GO:0016787">
    <property type="term" value="F:hydrolase activity"/>
    <property type="evidence" value="ECO:0007669"/>
    <property type="project" value="InterPro"/>
</dbReference>
<dbReference type="SUPFAM" id="SSF56300">
    <property type="entry name" value="Metallo-dependent phosphatases"/>
    <property type="match status" value="1"/>
</dbReference>
<keyword evidence="3" id="KW-1185">Reference proteome</keyword>
<dbReference type="PANTHER" id="PTHR12905:SF0">
    <property type="entry name" value="CALCINEURIN-LIKE PHOSPHOESTERASE DOMAIN-CONTAINING PROTEIN"/>
    <property type="match status" value="1"/>
</dbReference>
<dbReference type="RefSeq" id="XP_024703787.1">
    <property type="nucleotide sequence ID" value="XM_024844460.1"/>
</dbReference>
<evidence type="ECO:0000259" key="1">
    <source>
        <dbReference type="Pfam" id="PF00149"/>
    </source>
</evidence>
<feature type="domain" description="Calcineurin-like phosphoesterase" evidence="1">
    <location>
        <begin position="10"/>
        <end position="216"/>
    </location>
</feature>
<organism evidence="2 3">
    <name type="scientific">Aspergillus steynii IBT 23096</name>
    <dbReference type="NCBI Taxonomy" id="1392250"/>
    <lineage>
        <taxon>Eukaryota</taxon>
        <taxon>Fungi</taxon>
        <taxon>Dikarya</taxon>
        <taxon>Ascomycota</taxon>
        <taxon>Pezizomycotina</taxon>
        <taxon>Eurotiomycetes</taxon>
        <taxon>Eurotiomycetidae</taxon>
        <taxon>Eurotiales</taxon>
        <taxon>Aspergillaceae</taxon>
        <taxon>Aspergillus</taxon>
        <taxon>Aspergillus subgen. Circumdati</taxon>
    </lineage>
</organism>
<accession>A0A2I2G6H9</accession>
<dbReference type="InterPro" id="IPR029052">
    <property type="entry name" value="Metallo-depent_PP-like"/>
</dbReference>
<dbReference type="OrthoDB" id="630188at2759"/>
<dbReference type="Proteomes" id="UP000234275">
    <property type="component" value="Unassembled WGS sequence"/>
</dbReference>
<gene>
    <name evidence="2" type="ORF">P170DRAFT_361254</name>
</gene>
<dbReference type="CDD" id="cd07379">
    <property type="entry name" value="MPP_239FB"/>
    <property type="match status" value="1"/>
</dbReference>
<evidence type="ECO:0000313" key="3">
    <source>
        <dbReference type="Proteomes" id="UP000234275"/>
    </source>
</evidence>
<dbReference type="Pfam" id="PF00149">
    <property type="entry name" value="Metallophos"/>
    <property type="match status" value="1"/>
</dbReference>
<dbReference type="EMBL" id="MSFO01000005">
    <property type="protein sequence ID" value="PLB48485.1"/>
    <property type="molecule type" value="Genomic_DNA"/>
</dbReference>
<dbReference type="InterPro" id="IPR004843">
    <property type="entry name" value="Calcineurin-like_PHP"/>
</dbReference>
<dbReference type="AlphaFoldDB" id="A0A2I2G6H9"/>
<evidence type="ECO:0000313" key="2">
    <source>
        <dbReference type="EMBL" id="PLB48485.1"/>
    </source>
</evidence>
<dbReference type="GeneID" id="36552160"/>
<proteinExistence type="predicted"/>
<dbReference type="InterPro" id="IPR051693">
    <property type="entry name" value="UPF0046_metallophosphoest"/>
</dbReference>
<dbReference type="Gene3D" id="3.60.21.10">
    <property type="match status" value="1"/>
</dbReference>
<dbReference type="PANTHER" id="PTHR12905">
    <property type="entry name" value="METALLOPHOSPHOESTERASE"/>
    <property type="match status" value="1"/>
</dbReference>
<protein>
    <submittedName>
        <fullName evidence="2">Putative metallophosphoesterase domain-containing protein</fullName>
    </submittedName>
</protein>
<reference evidence="2 3" key="1">
    <citation type="submission" date="2016-12" db="EMBL/GenBank/DDBJ databases">
        <title>The genomes of Aspergillus section Nigri reveals drivers in fungal speciation.</title>
        <authorList>
            <consortium name="DOE Joint Genome Institute"/>
            <person name="Vesth T.C."/>
            <person name="Nybo J."/>
            <person name="Theobald S."/>
            <person name="Brandl J."/>
            <person name="Frisvad J.C."/>
            <person name="Nielsen K.F."/>
            <person name="Lyhne E.K."/>
            <person name="Kogle M.E."/>
            <person name="Kuo A."/>
            <person name="Riley R."/>
            <person name="Clum A."/>
            <person name="Nolan M."/>
            <person name="Lipzen A."/>
            <person name="Salamov A."/>
            <person name="Henrissat B."/>
            <person name="Wiebenga A."/>
            <person name="De Vries R.P."/>
            <person name="Grigoriev I.V."/>
            <person name="Mortensen U.H."/>
            <person name="Andersen M.R."/>
            <person name="Baker S.E."/>
        </authorList>
    </citation>
    <scope>NUCLEOTIDE SEQUENCE [LARGE SCALE GENOMIC DNA]</scope>
    <source>
        <strain evidence="2 3">IBT 23096</strain>
    </source>
</reference>
<sequence length="315" mass="35014">MHSTPAVRTKFLIISDTHACTPFLEHLSTEPVDVAIHCGNLTTNSMLEEFKSSIDLLSQINAPLKLVIAGDHDFTLDTPTYDGALQDLENTPEPVDPDFMAQVYGDLGDARSLFENATDNGIMLLDQSTHHFVLGNGASLTVYASPYTPCLPPGTGGFQYPRREGHIFDIPRVDIVMTHGPPKGVMDYTLSKERAGCADLFAAVARARPRMHCFGHVREQWGAKLVSWRKGSRALEPCYLGDVDHEKSVIIERLATLDTEGYGEYEKFFWTSHCTGDPYPLEWGRQTLFVNAAVEGRDGRVQPAWLVEIELSRAF</sequence>